<proteinExistence type="inferred from homology"/>
<dbReference type="PANTHER" id="PTHR33392:SF6">
    <property type="entry name" value="POLYISOPRENYL-TEICHOIC ACID--PEPTIDOGLYCAN TEICHOIC ACID TRANSFERASE TAGU"/>
    <property type="match status" value="1"/>
</dbReference>
<evidence type="ECO:0000259" key="3">
    <source>
        <dbReference type="Pfam" id="PF03816"/>
    </source>
</evidence>
<evidence type="ECO:0000256" key="1">
    <source>
        <dbReference type="ARBA" id="ARBA00006068"/>
    </source>
</evidence>
<dbReference type="NCBIfam" id="TIGR00350">
    <property type="entry name" value="lytR_cpsA_psr"/>
    <property type="match status" value="1"/>
</dbReference>
<feature type="compositionally biased region" description="Low complexity" evidence="2">
    <location>
        <begin position="295"/>
        <end position="305"/>
    </location>
</feature>
<sequence>MFGYQQYNKARDTFGDTYMASRSSRNVSKILKERKPFSILLMGTDTGALGRKDKGRTDSLIVATVNPKTNTTKLVSIPRDTKVVVPGDRMPYEKINAAYTIGGPDSATEVASKLLNVPIDFYGVINMGGIKKMVNAVGGVDITPNLTFNYEGISVKKGKKEHMTGQTALQYTRMRYQDPLGDYGRQIRQREVLEQILKNGLKISSVTKYSDILKSLDGNILTNLSFEDMMTAGSAYRGATKNLQEDTLQCDNATVDGVSYQVAPNGELLKISNELRESLGLKKSPTLTKDQKHINSNSGSSSDDSIFTDNTSVNNNDELVSN</sequence>
<dbReference type="EMBL" id="QFCR01000008">
    <property type="protein sequence ID" value="TNK90540.1"/>
    <property type="molecule type" value="Genomic_DNA"/>
</dbReference>
<dbReference type="AlphaFoldDB" id="A0A5C4TJ94"/>
<evidence type="ECO:0000256" key="2">
    <source>
        <dbReference type="SAM" id="MobiDB-lite"/>
    </source>
</evidence>
<dbReference type="Pfam" id="PF03816">
    <property type="entry name" value="LytR_cpsA_psr"/>
    <property type="match status" value="1"/>
</dbReference>
<evidence type="ECO:0000313" key="4">
    <source>
        <dbReference type="EMBL" id="TNK90540.1"/>
    </source>
</evidence>
<reference evidence="4 5" key="1">
    <citation type="submission" date="2018-05" db="EMBL/GenBank/DDBJ databases">
        <title>Lactobacillus sanfranciscensis Ah4 draft denome sequence.</title>
        <authorList>
            <person name="Zhang G."/>
        </authorList>
    </citation>
    <scope>NUCLEOTIDE SEQUENCE [LARGE SCALE GENOMIC DNA]</scope>
    <source>
        <strain evidence="4 5">Ah4</strain>
    </source>
</reference>
<name>A0A5C4TJ94_FRUSA</name>
<dbReference type="InterPro" id="IPR050922">
    <property type="entry name" value="LytR/CpsA/Psr_CW_biosynth"/>
</dbReference>
<comment type="caution">
    <text evidence="4">The sequence shown here is derived from an EMBL/GenBank/DDBJ whole genome shotgun (WGS) entry which is preliminary data.</text>
</comment>
<dbReference type="PANTHER" id="PTHR33392">
    <property type="entry name" value="POLYISOPRENYL-TEICHOIC ACID--PEPTIDOGLYCAN TEICHOIC ACID TRANSFERASE TAGU"/>
    <property type="match status" value="1"/>
</dbReference>
<evidence type="ECO:0000313" key="5">
    <source>
        <dbReference type="Proteomes" id="UP000313312"/>
    </source>
</evidence>
<feature type="region of interest" description="Disordered" evidence="2">
    <location>
        <begin position="282"/>
        <end position="322"/>
    </location>
</feature>
<gene>
    <name evidence="4" type="ORF">DID87_03465</name>
</gene>
<organism evidence="4 5">
    <name type="scientific">Fructilactobacillus sanfranciscensis</name>
    <name type="common">Lactobacillus sanfranciscensis</name>
    <dbReference type="NCBI Taxonomy" id="1625"/>
    <lineage>
        <taxon>Bacteria</taxon>
        <taxon>Bacillati</taxon>
        <taxon>Bacillota</taxon>
        <taxon>Bacilli</taxon>
        <taxon>Lactobacillales</taxon>
        <taxon>Lactobacillaceae</taxon>
        <taxon>Fructilactobacillus</taxon>
    </lineage>
</organism>
<dbReference type="InterPro" id="IPR004474">
    <property type="entry name" value="LytR_CpsA_psr"/>
</dbReference>
<comment type="similarity">
    <text evidence="1">Belongs to the LytR/CpsA/Psr (LCP) family.</text>
</comment>
<accession>A0A5C4TJ94</accession>
<dbReference type="Proteomes" id="UP000313312">
    <property type="component" value="Unassembled WGS sequence"/>
</dbReference>
<feature type="compositionally biased region" description="Polar residues" evidence="2">
    <location>
        <begin position="307"/>
        <end position="322"/>
    </location>
</feature>
<dbReference type="Gene3D" id="3.40.630.190">
    <property type="entry name" value="LCP protein"/>
    <property type="match status" value="1"/>
</dbReference>
<feature type="domain" description="Cell envelope-related transcriptional attenuator" evidence="3">
    <location>
        <begin position="56"/>
        <end position="199"/>
    </location>
</feature>
<protein>
    <submittedName>
        <fullName evidence="4">LytR family transcriptional regulator</fullName>
    </submittedName>
</protein>